<dbReference type="InterPro" id="IPR015797">
    <property type="entry name" value="NUDIX_hydrolase-like_dom_sf"/>
</dbReference>
<comment type="caution">
    <text evidence="3">The sequence shown here is derived from an EMBL/GenBank/DDBJ whole genome shotgun (WGS) entry which is preliminary data.</text>
</comment>
<protein>
    <recommendedName>
        <fullName evidence="2">Nudix hydrolase domain-containing protein</fullName>
    </recommendedName>
</protein>
<sequence>MRNQNWAIATARAVPADHRSRYVQLGTLDMHRRLSRLAVARTSASSASPTHTPAARPSAQARRVRVPELLRGDTEPAGHDRPRRAATELTARSASFAQHQRPRVALLVKLTGTEYRKGMQADAWSPTPVLLTVDLVILTLREGRLCVLLVERGEDPFQGMLALPGGFLNHAGEEILDAAHRELREETALAAGLVHLEQLAIYGDAGRDPRGRVVSVAHLAIAPGLPEPVAGTDAMDAAWVPAEAVLSGEVELAFDHRRIATDGIERARTKLEYSALATAFCGEVFTIVELQRVYEAVWGTELDTRNFYRKVQAAKGFIIPAGPVRRTTGGRPARLYRAGPKAVLFPPLIRPAPSTTEEDTREAGK</sequence>
<dbReference type="Gene3D" id="3.90.79.10">
    <property type="entry name" value="Nucleoside Triphosphate Pyrophosphohydrolase"/>
    <property type="match status" value="1"/>
</dbReference>
<keyword evidence="4" id="KW-1185">Reference proteome</keyword>
<dbReference type="InterPro" id="IPR036388">
    <property type="entry name" value="WH-like_DNA-bd_sf"/>
</dbReference>
<dbReference type="InterPro" id="IPR036390">
    <property type="entry name" value="WH_DNA-bd_sf"/>
</dbReference>
<dbReference type="EMBL" id="BNEK01000003">
    <property type="protein sequence ID" value="GHJ29478.1"/>
    <property type="molecule type" value="Genomic_DNA"/>
</dbReference>
<feature type="compositionally biased region" description="Low complexity" evidence="1">
    <location>
        <begin position="40"/>
        <end position="59"/>
    </location>
</feature>
<evidence type="ECO:0000313" key="3">
    <source>
        <dbReference type="EMBL" id="GHJ29478.1"/>
    </source>
</evidence>
<evidence type="ECO:0000313" key="4">
    <source>
        <dbReference type="Proteomes" id="UP001054854"/>
    </source>
</evidence>
<gene>
    <name evidence="3" type="ORF">TPA0910_39110</name>
</gene>
<feature type="region of interest" description="Disordered" evidence="1">
    <location>
        <begin position="40"/>
        <end position="64"/>
    </location>
</feature>
<evidence type="ECO:0000256" key="1">
    <source>
        <dbReference type="SAM" id="MobiDB-lite"/>
    </source>
</evidence>
<dbReference type="Pfam" id="PF00293">
    <property type="entry name" value="NUDIX"/>
    <property type="match status" value="1"/>
</dbReference>
<dbReference type="Proteomes" id="UP001054854">
    <property type="component" value="Unassembled WGS sequence"/>
</dbReference>
<dbReference type="Gene3D" id="1.10.10.10">
    <property type="entry name" value="Winged helix-like DNA-binding domain superfamily/Winged helix DNA-binding domain"/>
    <property type="match status" value="1"/>
</dbReference>
<dbReference type="SUPFAM" id="SSF46785">
    <property type="entry name" value="Winged helix' DNA-binding domain"/>
    <property type="match status" value="1"/>
</dbReference>
<dbReference type="PANTHER" id="PTHR43736">
    <property type="entry name" value="ADP-RIBOSE PYROPHOSPHATASE"/>
    <property type="match status" value="1"/>
</dbReference>
<dbReference type="Pfam" id="PF21906">
    <property type="entry name" value="WHD_NrtR"/>
    <property type="match status" value="1"/>
</dbReference>
<dbReference type="InterPro" id="IPR000086">
    <property type="entry name" value="NUDIX_hydrolase_dom"/>
</dbReference>
<dbReference type="PROSITE" id="PS51462">
    <property type="entry name" value="NUDIX"/>
    <property type="match status" value="1"/>
</dbReference>
<dbReference type="InterPro" id="IPR054105">
    <property type="entry name" value="WHD_NrtR"/>
</dbReference>
<name>A0ABQ3U1I8_STRHY</name>
<dbReference type="PANTHER" id="PTHR43736:SF4">
    <property type="entry name" value="SLR1690 PROTEIN"/>
    <property type="match status" value="1"/>
</dbReference>
<organism evidence="3 4">
    <name type="scientific">Streptomyces hygroscopicus</name>
    <dbReference type="NCBI Taxonomy" id="1912"/>
    <lineage>
        <taxon>Bacteria</taxon>
        <taxon>Bacillati</taxon>
        <taxon>Actinomycetota</taxon>
        <taxon>Actinomycetes</taxon>
        <taxon>Kitasatosporales</taxon>
        <taxon>Streptomycetaceae</taxon>
        <taxon>Streptomyces</taxon>
        <taxon>Streptomyces violaceusniger group</taxon>
    </lineage>
</organism>
<dbReference type="CDD" id="cd18873">
    <property type="entry name" value="NUDIX_NadM_like"/>
    <property type="match status" value="1"/>
</dbReference>
<feature type="domain" description="Nudix hydrolase" evidence="2">
    <location>
        <begin position="130"/>
        <end position="265"/>
    </location>
</feature>
<proteinExistence type="predicted"/>
<dbReference type="SUPFAM" id="SSF55811">
    <property type="entry name" value="Nudix"/>
    <property type="match status" value="1"/>
</dbReference>
<accession>A0ABQ3U1I8</accession>
<reference evidence="3" key="1">
    <citation type="submission" date="2024-05" db="EMBL/GenBank/DDBJ databases">
        <title>Whole genome shotgun sequence of Streptomyces hygroscopicus NBRC 113678.</title>
        <authorList>
            <person name="Komaki H."/>
            <person name="Tamura T."/>
        </authorList>
    </citation>
    <scope>NUCLEOTIDE SEQUENCE</scope>
    <source>
        <strain evidence="3">N11-34</strain>
    </source>
</reference>
<evidence type="ECO:0000259" key="2">
    <source>
        <dbReference type="PROSITE" id="PS51462"/>
    </source>
</evidence>